<gene>
    <name evidence="2" type="ORF">HNQ79_005900</name>
</gene>
<dbReference type="RefSeq" id="WP_185035934.1">
    <property type="nucleotide sequence ID" value="NZ_BNBN01000015.1"/>
</dbReference>
<evidence type="ECO:0000256" key="1">
    <source>
        <dbReference type="SAM" id="MobiDB-lite"/>
    </source>
</evidence>
<dbReference type="Proteomes" id="UP000540423">
    <property type="component" value="Unassembled WGS sequence"/>
</dbReference>
<organism evidence="2 3">
    <name type="scientific">Streptomyces candidus</name>
    <dbReference type="NCBI Taxonomy" id="67283"/>
    <lineage>
        <taxon>Bacteria</taxon>
        <taxon>Bacillati</taxon>
        <taxon>Actinomycetota</taxon>
        <taxon>Actinomycetes</taxon>
        <taxon>Kitasatosporales</taxon>
        <taxon>Streptomycetaceae</taxon>
        <taxon>Streptomyces</taxon>
    </lineage>
</organism>
<feature type="region of interest" description="Disordered" evidence="1">
    <location>
        <begin position="153"/>
        <end position="196"/>
    </location>
</feature>
<accession>A0A7X0HNG1</accession>
<reference evidence="2 3" key="1">
    <citation type="submission" date="2020-08" db="EMBL/GenBank/DDBJ databases">
        <title>Genomic Encyclopedia of Type Strains, Phase IV (KMG-IV): sequencing the most valuable type-strain genomes for metagenomic binning, comparative biology and taxonomic classification.</title>
        <authorList>
            <person name="Goeker M."/>
        </authorList>
    </citation>
    <scope>NUCLEOTIDE SEQUENCE [LARGE SCALE GENOMIC DNA]</scope>
    <source>
        <strain evidence="2 3">DSM 40141</strain>
    </source>
</reference>
<dbReference type="EMBL" id="JACHEM010000021">
    <property type="protein sequence ID" value="MBB6439388.1"/>
    <property type="molecule type" value="Genomic_DNA"/>
</dbReference>
<evidence type="ECO:0000313" key="2">
    <source>
        <dbReference type="EMBL" id="MBB6439388.1"/>
    </source>
</evidence>
<dbReference type="AlphaFoldDB" id="A0A7X0HNG1"/>
<name>A0A7X0HNG1_9ACTN</name>
<feature type="compositionally biased region" description="Basic and acidic residues" evidence="1">
    <location>
        <begin position="178"/>
        <end position="193"/>
    </location>
</feature>
<comment type="caution">
    <text evidence="2">The sequence shown here is derived from an EMBL/GenBank/DDBJ whole genome shotgun (WGS) entry which is preliminary data.</text>
</comment>
<proteinExistence type="predicted"/>
<protein>
    <submittedName>
        <fullName evidence="2">Uncharacterized protein</fullName>
    </submittedName>
</protein>
<sequence length="323" mass="36650">MIPHGVTPVDDRAAADIFGYSLGYWKDKKHWTEIPGLKLLNRKGTRRRIYSKEQLIAAQMQEARARRDNEMPKFDLPPVPAGEHPYDLLDLEESRLAVPEERRVTPSTWQTYKYGTKTRLPERDFNLGGKEVDGEVVGGDDFWFRKTILDWDANRPGPGSVPGRGRKVGSKNAAPRRLTPEAQERRDRTRQLLDENPTLTAAKLAEELGVHPVHAERLLSAARKESNSVPFATQQAQERRKRTRQLLDENLHGLTASKLAEEVGVTQGYAERLLHAARQDKLRELLAKRPELTVEDVQATFGFSVTAHARTLLDKVREESAEQ</sequence>
<keyword evidence="3" id="KW-1185">Reference proteome</keyword>
<evidence type="ECO:0000313" key="3">
    <source>
        <dbReference type="Proteomes" id="UP000540423"/>
    </source>
</evidence>